<dbReference type="PANTHER" id="PTHR34319">
    <property type="entry name" value="MAJOR EXPORTED PROTEIN"/>
    <property type="match status" value="1"/>
</dbReference>
<organism evidence="3 4">
    <name type="scientific">Enterobacter chengduensis</name>
    <dbReference type="NCBI Taxonomy" id="2494701"/>
    <lineage>
        <taxon>Bacteria</taxon>
        <taxon>Pseudomonadati</taxon>
        <taxon>Pseudomonadota</taxon>
        <taxon>Gammaproteobacteria</taxon>
        <taxon>Enterobacterales</taxon>
        <taxon>Enterobacteriaceae</taxon>
        <taxon>Enterobacter</taxon>
        <taxon>Enterobacter cloacae complex</taxon>
    </lineage>
</organism>
<evidence type="ECO:0008006" key="5">
    <source>
        <dbReference type="Google" id="ProtNLM"/>
    </source>
</evidence>
<feature type="domain" description="DUF6883" evidence="1">
    <location>
        <begin position="256"/>
        <end position="364"/>
    </location>
</feature>
<reference evidence="3 4" key="1">
    <citation type="submission" date="2015-02" db="EMBL/GenBank/DDBJ databases">
        <authorList>
            <person name="Adams M."/>
            <person name="Sutton G."/>
            <person name="Nelson K."/>
            <person name="Bonomo R."/>
            <person name="McCorrison J."/>
            <person name="Sanka R."/>
            <person name="Brinkac L."/>
            <person name="Nierman W."/>
        </authorList>
    </citation>
    <scope>NUCLEOTIDE SEQUENCE [LARGE SCALE GENOMIC DNA]</scope>
    <source>
        <strain evidence="3 4">CIDEIMsCOL9</strain>
    </source>
</reference>
<evidence type="ECO:0000259" key="2">
    <source>
        <dbReference type="Pfam" id="PF26362"/>
    </source>
</evidence>
<proteinExistence type="predicted"/>
<dbReference type="InterPro" id="IPR058406">
    <property type="entry name" value="DUF8093"/>
</dbReference>
<dbReference type="RefSeq" id="WP_032638632.1">
    <property type="nucleotide sequence ID" value="NZ_CP043318.1"/>
</dbReference>
<dbReference type="InterPro" id="IPR052947">
    <property type="entry name" value="T6SS_Hcp1_domain"/>
</dbReference>
<dbReference type="Proteomes" id="UP000033354">
    <property type="component" value="Unassembled WGS sequence"/>
</dbReference>
<dbReference type="Pfam" id="PF21814">
    <property type="entry name" value="DUF6883"/>
    <property type="match status" value="1"/>
</dbReference>
<evidence type="ECO:0000259" key="1">
    <source>
        <dbReference type="Pfam" id="PF21814"/>
    </source>
</evidence>
<feature type="domain" description="DUF8093" evidence="2">
    <location>
        <begin position="11"/>
        <end position="142"/>
    </location>
</feature>
<keyword evidence="4" id="KW-1185">Reference proteome</keyword>
<gene>
    <name evidence="3" type="ORF">SG71_10265</name>
</gene>
<accession>A0AAW3HHA7</accession>
<dbReference type="GeneID" id="63141330"/>
<dbReference type="PANTHER" id="PTHR34319:SF7">
    <property type="entry name" value="HNH ENDONUCLEASE DOMAIN-CONTAINING PROTEIN"/>
    <property type="match status" value="1"/>
</dbReference>
<dbReference type="EMBL" id="JZKT01000014">
    <property type="protein sequence ID" value="KJX36390.1"/>
    <property type="molecule type" value="Genomic_DNA"/>
</dbReference>
<sequence length="364" mass="39910">MLRLYTLWELEREVSPDKFQHILTPEAAMEKAAYCYDLDYRKYTSAPVNEAPRPLDGLNNKPYQRTDYDPIYDDLEINLMEGWIIGLDTDVHWDETVNPFHISADGELIFDNADPFCWIVSDFQRAFRLAISNQNGRKPAATEKFQPSGEPVQYAQVAKTINTKAAGRLLAAGGVYNGNIEGFRQTAEQLGGDALAGYDQVMDNKGLLITAASVAAGLAIGKINVAGELEELSSLSKIPTFESPALKGFTSESGALLNAEHAVVDYRKLATYSLDVNHPVGGHKARVFESALGYNPTNSDVLGSRVQEGILTAPAKVLEANQHGQRMAVDMPILGANGETVIVRSGWIYEPDAVVPRMTTIFVK</sequence>
<comment type="caution">
    <text evidence="3">The sequence shown here is derived from an EMBL/GenBank/DDBJ whole genome shotgun (WGS) entry which is preliminary data.</text>
</comment>
<protein>
    <recommendedName>
        <fullName evidence="5">DUF2184 domain-containing protein</fullName>
    </recommendedName>
</protein>
<dbReference type="AlphaFoldDB" id="A0AAW3HHA7"/>
<evidence type="ECO:0000313" key="3">
    <source>
        <dbReference type="EMBL" id="KJX36390.1"/>
    </source>
</evidence>
<evidence type="ECO:0000313" key="4">
    <source>
        <dbReference type="Proteomes" id="UP000033354"/>
    </source>
</evidence>
<dbReference type="Pfam" id="PF26362">
    <property type="entry name" value="DUF8093"/>
    <property type="match status" value="1"/>
</dbReference>
<dbReference type="InterPro" id="IPR049250">
    <property type="entry name" value="DUF6883"/>
</dbReference>
<name>A0AAW3HHA7_9ENTR</name>